<gene>
    <name evidence="1" type="ORF">QE152_g26053</name>
</gene>
<proteinExistence type="predicted"/>
<dbReference type="Proteomes" id="UP001458880">
    <property type="component" value="Unassembled WGS sequence"/>
</dbReference>
<accession>A0AAW1K0M9</accession>
<comment type="caution">
    <text evidence="1">The sequence shown here is derived from an EMBL/GenBank/DDBJ whole genome shotgun (WGS) entry which is preliminary data.</text>
</comment>
<sequence>MLSETHVTEGILDSEISIKGYNILRCNSYSRHTGGVIMYVKLGVRYLEKANVVFRNNTWILGIDVSYGFTKGFYGVLYHSPSTSDAEFLTFFDTWCDANLDSRGVFTVAGDFNIDMSKDTIYSKKLKNIIASNGMKQIVDT</sequence>
<protein>
    <submittedName>
        <fullName evidence="1">Uncharacterized protein</fullName>
    </submittedName>
</protein>
<reference evidence="1 2" key="1">
    <citation type="journal article" date="2024" name="BMC Genomics">
        <title>De novo assembly and annotation of Popillia japonica's genome with initial clues to its potential as an invasive pest.</title>
        <authorList>
            <person name="Cucini C."/>
            <person name="Boschi S."/>
            <person name="Funari R."/>
            <person name="Cardaioli E."/>
            <person name="Iannotti N."/>
            <person name="Marturano G."/>
            <person name="Paoli F."/>
            <person name="Bruttini M."/>
            <person name="Carapelli A."/>
            <person name="Frati F."/>
            <person name="Nardi F."/>
        </authorList>
    </citation>
    <scope>NUCLEOTIDE SEQUENCE [LARGE SCALE GENOMIC DNA]</scope>
    <source>
        <strain evidence="1">DMR45628</strain>
    </source>
</reference>
<organism evidence="1 2">
    <name type="scientific">Popillia japonica</name>
    <name type="common">Japanese beetle</name>
    <dbReference type="NCBI Taxonomy" id="7064"/>
    <lineage>
        <taxon>Eukaryota</taxon>
        <taxon>Metazoa</taxon>
        <taxon>Ecdysozoa</taxon>
        <taxon>Arthropoda</taxon>
        <taxon>Hexapoda</taxon>
        <taxon>Insecta</taxon>
        <taxon>Pterygota</taxon>
        <taxon>Neoptera</taxon>
        <taxon>Endopterygota</taxon>
        <taxon>Coleoptera</taxon>
        <taxon>Polyphaga</taxon>
        <taxon>Scarabaeiformia</taxon>
        <taxon>Scarabaeidae</taxon>
        <taxon>Rutelinae</taxon>
        <taxon>Popillia</taxon>
    </lineage>
</organism>
<keyword evidence="2" id="KW-1185">Reference proteome</keyword>
<dbReference type="SUPFAM" id="SSF56219">
    <property type="entry name" value="DNase I-like"/>
    <property type="match status" value="1"/>
</dbReference>
<dbReference type="EMBL" id="JASPKY010000294">
    <property type="protein sequence ID" value="KAK9710338.1"/>
    <property type="molecule type" value="Genomic_DNA"/>
</dbReference>
<dbReference type="AlphaFoldDB" id="A0AAW1K0M9"/>
<dbReference type="InterPro" id="IPR036691">
    <property type="entry name" value="Endo/exonu/phosph_ase_sf"/>
</dbReference>
<evidence type="ECO:0000313" key="1">
    <source>
        <dbReference type="EMBL" id="KAK9710338.1"/>
    </source>
</evidence>
<dbReference type="Gene3D" id="3.60.10.10">
    <property type="entry name" value="Endonuclease/exonuclease/phosphatase"/>
    <property type="match status" value="1"/>
</dbReference>
<evidence type="ECO:0000313" key="2">
    <source>
        <dbReference type="Proteomes" id="UP001458880"/>
    </source>
</evidence>
<name>A0AAW1K0M9_POPJA</name>